<dbReference type="AlphaFoldDB" id="A0A9P6WR45"/>
<keyword evidence="3" id="KW-1185">Reference proteome</keyword>
<feature type="compositionally biased region" description="Polar residues" evidence="1">
    <location>
        <begin position="1"/>
        <end position="14"/>
    </location>
</feature>
<evidence type="ECO:0000313" key="3">
    <source>
        <dbReference type="Proteomes" id="UP000716291"/>
    </source>
</evidence>
<dbReference type="EMBL" id="JAANQT010015550">
    <property type="protein sequence ID" value="KAG1272256.1"/>
    <property type="molecule type" value="Genomic_DNA"/>
</dbReference>
<accession>A0A9P6WR45</accession>
<evidence type="ECO:0000256" key="1">
    <source>
        <dbReference type="SAM" id="MobiDB-lite"/>
    </source>
</evidence>
<dbReference type="Proteomes" id="UP000716291">
    <property type="component" value="Unassembled WGS sequence"/>
</dbReference>
<reference evidence="2" key="1">
    <citation type="journal article" date="2020" name="Microb. Genom.">
        <title>Genetic diversity of clinical and environmental Mucorales isolates obtained from an investigation of mucormycosis cases among solid organ transplant recipients.</title>
        <authorList>
            <person name="Nguyen M.H."/>
            <person name="Kaul D."/>
            <person name="Muto C."/>
            <person name="Cheng S.J."/>
            <person name="Richter R.A."/>
            <person name="Bruno V.M."/>
            <person name="Liu G."/>
            <person name="Beyhan S."/>
            <person name="Sundermann A.J."/>
            <person name="Mounaud S."/>
            <person name="Pasculle A.W."/>
            <person name="Nierman W.C."/>
            <person name="Driscoll E."/>
            <person name="Cumbie R."/>
            <person name="Clancy C.J."/>
            <person name="Dupont C.L."/>
        </authorList>
    </citation>
    <scope>NUCLEOTIDE SEQUENCE</scope>
    <source>
        <strain evidence="2">GL11</strain>
    </source>
</reference>
<proteinExistence type="predicted"/>
<organism evidence="2 3">
    <name type="scientific">Rhizopus oryzae</name>
    <name type="common">Mucormycosis agent</name>
    <name type="synonym">Rhizopus arrhizus var. delemar</name>
    <dbReference type="NCBI Taxonomy" id="64495"/>
    <lineage>
        <taxon>Eukaryota</taxon>
        <taxon>Fungi</taxon>
        <taxon>Fungi incertae sedis</taxon>
        <taxon>Mucoromycota</taxon>
        <taxon>Mucoromycotina</taxon>
        <taxon>Mucoromycetes</taxon>
        <taxon>Mucorales</taxon>
        <taxon>Mucorineae</taxon>
        <taxon>Rhizopodaceae</taxon>
        <taxon>Rhizopus</taxon>
    </lineage>
</organism>
<name>A0A9P6WR45_RHIOR</name>
<feature type="compositionally biased region" description="Low complexity" evidence="1">
    <location>
        <begin position="48"/>
        <end position="58"/>
    </location>
</feature>
<sequence>MFCSQGNPLTSSVFSRDRKPPISSVLPDRTLNSVDARRVRNAGPPAPLSEESTELASTSIKDRMTPLRSMRGVMLSDTPYGLNSVVGLPRASVDT</sequence>
<gene>
    <name evidence="2" type="ORF">G6F64_015531</name>
</gene>
<evidence type="ECO:0000313" key="2">
    <source>
        <dbReference type="EMBL" id="KAG1272256.1"/>
    </source>
</evidence>
<protein>
    <submittedName>
        <fullName evidence="2">Uncharacterized protein</fullName>
    </submittedName>
</protein>
<feature type="region of interest" description="Disordered" evidence="1">
    <location>
        <begin position="1"/>
        <end position="58"/>
    </location>
</feature>
<comment type="caution">
    <text evidence="2">The sequence shown here is derived from an EMBL/GenBank/DDBJ whole genome shotgun (WGS) entry which is preliminary data.</text>
</comment>